<dbReference type="AlphaFoldDB" id="A0A8B6BUH0"/>
<evidence type="ECO:0000313" key="8">
    <source>
        <dbReference type="EMBL" id="VDH95001.1"/>
    </source>
</evidence>
<dbReference type="EMBL" id="UYJE01000656">
    <property type="protein sequence ID" value="VDH95001.1"/>
    <property type="molecule type" value="Genomic_DNA"/>
</dbReference>
<dbReference type="PROSITE" id="PS51873">
    <property type="entry name" value="TRIAD"/>
    <property type="match status" value="1"/>
</dbReference>
<evidence type="ECO:0000256" key="4">
    <source>
        <dbReference type="ARBA" id="ARBA00022771"/>
    </source>
</evidence>
<organism evidence="8 9">
    <name type="scientific">Mytilus galloprovincialis</name>
    <name type="common">Mediterranean mussel</name>
    <dbReference type="NCBI Taxonomy" id="29158"/>
    <lineage>
        <taxon>Eukaryota</taxon>
        <taxon>Metazoa</taxon>
        <taxon>Spiralia</taxon>
        <taxon>Lophotrochozoa</taxon>
        <taxon>Mollusca</taxon>
        <taxon>Bivalvia</taxon>
        <taxon>Autobranchia</taxon>
        <taxon>Pteriomorphia</taxon>
        <taxon>Mytilida</taxon>
        <taxon>Mytiloidea</taxon>
        <taxon>Mytilidae</taxon>
        <taxon>Mytilinae</taxon>
        <taxon>Mytilus</taxon>
    </lineage>
</organism>
<evidence type="ECO:0000256" key="1">
    <source>
        <dbReference type="ARBA" id="ARBA00022679"/>
    </source>
</evidence>
<dbReference type="InterPro" id="IPR031127">
    <property type="entry name" value="E3_UB_ligase_RBR"/>
</dbReference>
<evidence type="ECO:0000256" key="3">
    <source>
        <dbReference type="ARBA" id="ARBA00022737"/>
    </source>
</evidence>
<comment type="caution">
    <text evidence="8">The sequence shown here is derived from an EMBL/GenBank/DDBJ whole genome shotgun (WGS) entry which is preliminary data.</text>
</comment>
<dbReference type="InterPro" id="IPR044066">
    <property type="entry name" value="TRIAD_supradom"/>
</dbReference>
<name>A0A8B6BUH0_MYTGA</name>
<gene>
    <name evidence="8" type="ORF">MGAL_10B070824</name>
</gene>
<reference evidence="8" key="1">
    <citation type="submission" date="2018-11" db="EMBL/GenBank/DDBJ databases">
        <authorList>
            <person name="Alioto T."/>
            <person name="Alioto T."/>
        </authorList>
    </citation>
    <scope>NUCLEOTIDE SEQUENCE</scope>
</reference>
<keyword evidence="1" id="KW-0808">Transferase</keyword>
<evidence type="ECO:0000256" key="2">
    <source>
        <dbReference type="ARBA" id="ARBA00022723"/>
    </source>
</evidence>
<dbReference type="PANTHER" id="PTHR11685">
    <property type="entry name" value="RBR FAMILY RING FINGER AND IBR DOMAIN-CONTAINING"/>
    <property type="match status" value="1"/>
</dbReference>
<dbReference type="GO" id="GO:0004842">
    <property type="term" value="F:ubiquitin-protein transferase activity"/>
    <property type="evidence" value="ECO:0007669"/>
    <property type="project" value="InterPro"/>
</dbReference>
<evidence type="ECO:0000259" key="7">
    <source>
        <dbReference type="PROSITE" id="PS51873"/>
    </source>
</evidence>
<evidence type="ECO:0000256" key="5">
    <source>
        <dbReference type="ARBA" id="ARBA00022786"/>
    </source>
</evidence>
<accession>A0A8B6BUH0</accession>
<dbReference type="Proteomes" id="UP000596742">
    <property type="component" value="Unassembled WGS sequence"/>
</dbReference>
<keyword evidence="9" id="KW-1185">Reference proteome</keyword>
<keyword evidence="3" id="KW-0677">Repeat</keyword>
<keyword evidence="6" id="KW-0862">Zinc</keyword>
<dbReference type="GO" id="GO:0008270">
    <property type="term" value="F:zinc ion binding"/>
    <property type="evidence" value="ECO:0007669"/>
    <property type="project" value="UniProtKB-KW"/>
</dbReference>
<feature type="domain" description="RING-type" evidence="7">
    <location>
        <begin position="104"/>
        <end position="323"/>
    </location>
</feature>
<evidence type="ECO:0000313" key="9">
    <source>
        <dbReference type="Proteomes" id="UP000596742"/>
    </source>
</evidence>
<evidence type="ECO:0000256" key="6">
    <source>
        <dbReference type="ARBA" id="ARBA00022833"/>
    </source>
</evidence>
<keyword evidence="2" id="KW-0479">Metal-binding</keyword>
<sequence length="325" mass="36904">MLRARYSFLSSSKVLEAEVENLQLDGEIKPNTNLSEVRLRRSSVVLMQNVTVKKLKAMIEKEHKFPPGSIDIVSNLYGITHENDEKLDTTNVLQVVRHPNARIIPAHLSTTLPDITYPGETEPRALLSCGHAMAADTLYQNITVQLKSGKSVLKCFSCKKEWNFQDTSEKAQMSLDEKLFWGMKVSLNSVGDECPKCGYYCQRIAGDNDRAVCMKCSKEGKIYEFCWKCKLSWKDNHKCLSKEAIQSMINNCETKTMPYSNIKDVPSIRVCPSCGALIQHLDMCKEMRCYHCKKSFCFVCLTMCEHGLKCSSYMSKCFVAPRQIV</sequence>
<dbReference type="GO" id="GO:0016567">
    <property type="term" value="P:protein ubiquitination"/>
    <property type="evidence" value="ECO:0007669"/>
    <property type="project" value="InterPro"/>
</dbReference>
<protein>
    <recommendedName>
        <fullName evidence="7">RING-type domain-containing protein</fullName>
    </recommendedName>
</protein>
<keyword evidence="5" id="KW-0833">Ubl conjugation pathway</keyword>
<dbReference type="SUPFAM" id="SSF57850">
    <property type="entry name" value="RING/U-box"/>
    <property type="match status" value="2"/>
</dbReference>
<dbReference type="OrthoDB" id="6084070at2759"/>
<keyword evidence="4" id="KW-0863">Zinc-finger</keyword>
<proteinExistence type="predicted"/>